<name>G4QI35_GLANF</name>
<evidence type="ECO:0000313" key="6">
    <source>
        <dbReference type="Proteomes" id="UP000009282"/>
    </source>
</evidence>
<dbReference type="KEGG" id="gni:GNIT_2552"/>
<protein>
    <submittedName>
        <fullName evidence="5">Putative glycosyltransferase</fullName>
    </submittedName>
</protein>
<dbReference type="PANTHER" id="PTHR43179:SF12">
    <property type="entry name" value="GALACTOFURANOSYLTRANSFERASE GLFT2"/>
    <property type="match status" value="1"/>
</dbReference>
<comment type="similarity">
    <text evidence="1">Belongs to the glycosyltransferase 2 family.</text>
</comment>
<dbReference type="InterPro" id="IPR029044">
    <property type="entry name" value="Nucleotide-diphossugar_trans"/>
</dbReference>
<dbReference type="GO" id="GO:0016757">
    <property type="term" value="F:glycosyltransferase activity"/>
    <property type="evidence" value="ECO:0007669"/>
    <property type="project" value="UniProtKB-KW"/>
</dbReference>
<dbReference type="PANTHER" id="PTHR43179">
    <property type="entry name" value="RHAMNOSYLTRANSFERASE WBBL"/>
    <property type="match status" value="1"/>
</dbReference>
<keyword evidence="6" id="KW-1185">Reference proteome</keyword>
<dbReference type="InterPro" id="IPR001173">
    <property type="entry name" value="Glyco_trans_2-like"/>
</dbReference>
<evidence type="ECO:0000256" key="2">
    <source>
        <dbReference type="ARBA" id="ARBA00022676"/>
    </source>
</evidence>
<dbReference type="STRING" id="1085623.GNIT_2552"/>
<sequence length="314" mass="35764">MYPRVTIVLLNWNNIHDTLKCLSSLESLSYTNFNVIVVDNGSNDKDKQTLVTIDNIRLISLKNNLGYAGGNNIAMQEAFKNGADYVWALNNDAVTEHDTLCKLIDAIGNNKNIGLASPVIMSMNDNTVQHAVTYFNKDTNTIAESSSIDDIDHSTESQINMLWGTALIISKECYFKIGGFREEYFAYVEDSDLSMRAYNAGFSSKVIKNSRIYHNAHEGERPPHYYYYTTRNGIRFWFAYSSPRYKALKNTIWLIKNSSTQIQSLTSKSLPLQVDAIYLAYWHLFTQKDGEFNKKTSAPKVFILLIKFLLTKFG</sequence>
<dbReference type="eggNOG" id="COG1216">
    <property type="taxonomic scope" value="Bacteria"/>
</dbReference>
<evidence type="ECO:0000256" key="1">
    <source>
        <dbReference type="ARBA" id="ARBA00006739"/>
    </source>
</evidence>
<dbReference type="Pfam" id="PF00535">
    <property type="entry name" value="Glycos_transf_2"/>
    <property type="match status" value="1"/>
</dbReference>
<evidence type="ECO:0000256" key="3">
    <source>
        <dbReference type="ARBA" id="ARBA00022679"/>
    </source>
</evidence>
<keyword evidence="3 5" id="KW-0808">Transferase</keyword>
<dbReference type="AlphaFoldDB" id="G4QI35"/>
<accession>G4QI35</accession>
<proteinExistence type="inferred from homology"/>
<evidence type="ECO:0000259" key="4">
    <source>
        <dbReference type="Pfam" id="PF00535"/>
    </source>
</evidence>
<dbReference type="SUPFAM" id="SSF53448">
    <property type="entry name" value="Nucleotide-diphospho-sugar transferases"/>
    <property type="match status" value="1"/>
</dbReference>
<gene>
    <name evidence="5" type="ordered locus">GNIT_2552</name>
</gene>
<feature type="domain" description="Glycosyltransferase 2-like" evidence="4">
    <location>
        <begin position="7"/>
        <end position="130"/>
    </location>
</feature>
<dbReference type="CDD" id="cd04186">
    <property type="entry name" value="GT_2_like_c"/>
    <property type="match status" value="1"/>
</dbReference>
<keyword evidence="2" id="KW-0328">Glycosyltransferase</keyword>
<evidence type="ECO:0000313" key="5">
    <source>
        <dbReference type="EMBL" id="AEP30649.1"/>
    </source>
</evidence>
<dbReference type="Gene3D" id="3.90.550.10">
    <property type="entry name" value="Spore Coat Polysaccharide Biosynthesis Protein SpsA, Chain A"/>
    <property type="match status" value="1"/>
</dbReference>
<dbReference type="Proteomes" id="UP000009282">
    <property type="component" value="Chromosome"/>
</dbReference>
<dbReference type="EMBL" id="CP003060">
    <property type="protein sequence ID" value="AEP30649.1"/>
    <property type="molecule type" value="Genomic_DNA"/>
</dbReference>
<dbReference type="HOGENOM" id="CLU_023845_0_5_6"/>
<reference evidence="5 6" key="1">
    <citation type="journal article" date="2011" name="J. Bacteriol.">
        <title>Complete genome sequence of seawater bacterium Glaciecola nitratireducens FR1064T.</title>
        <authorList>
            <person name="Bian F."/>
            <person name="Qin Q.L."/>
            <person name="Xie B.B."/>
            <person name="Shu Y.L."/>
            <person name="Zhang X.Y."/>
            <person name="Yu Y."/>
            <person name="Chen B."/>
            <person name="Chen X.L."/>
            <person name="Zhou B.C."/>
            <person name="Zhang Y.Z."/>
        </authorList>
    </citation>
    <scope>NUCLEOTIDE SEQUENCE [LARGE SCALE GENOMIC DNA]</scope>
    <source>
        <strain evidence="6">JCM 12485 / KCTC 12276 / FR1064</strain>
    </source>
</reference>
<organism evidence="5 6">
    <name type="scientific">Glaciecola nitratireducens (strain JCM 12485 / KCTC 12276 / FR1064)</name>
    <dbReference type="NCBI Taxonomy" id="1085623"/>
    <lineage>
        <taxon>Bacteria</taxon>
        <taxon>Pseudomonadati</taxon>
        <taxon>Pseudomonadota</taxon>
        <taxon>Gammaproteobacteria</taxon>
        <taxon>Alteromonadales</taxon>
        <taxon>Alteromonadaceae</taxon>
        <taxon>Brumicola</taxon>
    </lineage>
</organism>